<dbReference type="OMA" id="KRIVKWF"/>
<protein>
    <submittedName>
        <fullName evidence="7">Uncharacterized protein</fullName>
    </submittedName>
</protein>
<proteinExistence type="predicted"/>
<comment type="subcellular location">
    <subcellularLocation>
        <location evidence="1">Nucleus</location>
    </subcellularLocation>
</comment>
<keyword evidence="2" id="KW-0238">DNA-binding</keyword>
<name>A0AA38CA75_TAXCH</name>
<dbReference type="GO" id="GO:0003677">
    <property type="term" value="F:DNA binding"/>
    <property type="evidence" value="ECO:0007669"/>
    <property type="project" value="UniProtKB-KW"/>
</dbReference>
<evidence type="ECO:0000256" key="1">
    <source>
        <dbReference type="ARBA" id="ARBA00004123"/>
    </source>
</evidence>
<dbReference type="EMBL" id="JAHRHJ020000010">
    <property type="protein sequence ID" value="KAH9297786.1"/>
    <property type="molecule type" value="Genomic_DNA"/>
</dbReference>
<feature type="region of interest" description="Disordered" evidence="6">
    <location>
        <begin position="52"/>
        <end position="78"/>
    </location>
</feature>
<dbReference type="GO" id="GO:0000981">
    <property type="term" value="F:DNA-binding transcription factor activity, RNA polymerase II-specific"/>
    <property type="evidence" value="ECO:0007669"/>
    <property type="project" value="TreeGrafter"/>
</dbReference>
<keyword evidence="8" id="KW-1185">Reference proteome</keyword>
<dbReference type="PANTHER" id="PTHR15467:SF9">
    <property type="entry name" value="HOMEOBOX DOMAIN-CONTAINING PROTEIN"/>
    <property type="match status" value="1"/>
</dbReference>
<evidence type="ECO:0000256" key="4">
    <source>
        <dbReference type="ARBA" id="ARBA00023242"/>
    </source>
</evidence>
<organism evidence="7 8">
    <name type="scientific">Taxus chinensis</name>
    <name type="common">Chinese yew</name>
    <name type="synonym">Taxus wallichiana var. chinensis</name>
    <dbReference type="NCBI Taxonomy" id="29808"/>
    <lineage>
        <taxon>Eukaryota</taxon>
        <taxon>Viridiplantae</taxon>
        <taxon>Streptophyta</taxon>
        <taxon>Embryophyta</taxon>
        <taxon>Tracheophyta</taxon>
        <taxon>Spermatophyta</taxon>
        <taxon>Pinopsida</taxon>
        <taxon>Pinidae</taxon>
        <taxon>Conifers II</taxon>
        <taxon>Cupressales</taxon>
        <taxon>Taxaceae</taxon>
        <taxon>Taxus</taxon>
    </lineage>
</organism>
<keyword evidence="3" id="KW-0371">Homeobox</keyword>
<evidence type="ECO:0000256" key="6">
    <source>
        <dbReference type="SAM" id="MobiDB-lite"/>
    </source>
</evidence>
<comment type="caution">
    <text evidence="7">The sequence shown here is derived from an EMBL/GenBank/DDBJ whole genome shotgun (WGS) entry which is preliminary data.</text>
</comment>
<evidence type="ECO:0000256" key="3">
    <source>
        <dbReference type="ARBA" id="ARBA00023155"/>
    </source>
</evidence>
<keyword evidence="4" id="KW-0539">Nucleus</keyword>
<keyword evidence="5" id="KW-0175">Coiled coil</keyword>
<dbReference type="Proteomes" id="UP000824469">
    <property type="component" value="Unassembled WGS sequence"/>
</dbReference>
<dbReference type="PANTHER" id="PTHR15467">
    <property type="entry name" value="ZINC-FINGERS AND HOMEOBOXES RELATED"/>
    <property type="match status" value="1"/>
</dbReference>
<feature type="compositionally biased region" description="Low complexity" evidence="6">
    <location>
        <begin position="208"/>
        <end position="219"/>
    </location>
</feature>
<evidence type="ECO:0000313" key="7">
    <source>
        <dbReference type="EMBL" id="KAH9297786.1"/>
    </source>
</evidence>
<sequence>MNSAMAVSSSVLRMTISASISEQYLQYHSQHVPNLQCKWRCSPRPLSIRFRASASSGRKKGRSFPNPEKLQKDEEDDDDLADAALESLFSQLEKDLEKDELSDDEDITEEEMAKFEEELSELSDIEADDEKALPDYSTLELEDWQLEKLAAALNLGRRKASIKKLTAEVGLEREIVLELLRNPPPRLLLFQDSDVLLSDKDNIESSESESNPSDSISPSLVETEAQNNEPESPIYMNLRGWRTKKRFKKVQIATLEKVYQCTRRPT</sequence>
<dbReference type="GO" id="GO:0005634">
    <property type="term" value="C:nucleus"/>
    <property type="evidence" value="ECO:0007669"/>
    <property type="project" value="UniProtKB-SubCell"/>
</dbReference>
<evidence type="ECO:0000313" key="8">
    <source>
        <dbReference type="Proteomes" id="UP000824469"/>
    </source>
</evidence>
<reference evidence="7 8" key="1">
    <citation type="journal article" date="2021" name="Nat. Plants">
        <title>The Taxus genome provides insights into paclitaxel biosynthesis.</title>
        <authorList>
            <person name="Xiong X."/>
            <person name="Gou J."/>
            <person name="Liao Q."/>
            <person name="Li Y."/>
            <person name="Zhou Q."/>
            <person name="Bi G."/>
            <person name="Li C."/>
            <person name="Du R."/>
            <person name="Wang X."/>
            <person name="Sun T."/>
            <person name="Guo L."/>
            <person name="Liang H."/>
            <person name="Lu P."/>
            <person name="Wu Y."/>
            <person name="Zhang Z."/>
            <person name="Ro D.K."/>
            <person name="Shang Y."/>
            <person name="Huang S."/>
            <person name="Yan J."/>
        </authorList>
    </citation>
    <scope>NUCLEOTIDE SEQUENCE [LARGE SCALE GENOMIC DNA]</scope>
    <source>
        <strain evidence="7">Ta-2019</strain>
    </source>
</reference>
<feature type="region of interest" description="Disordered" evidence="6">
    <location>
        <begin position="202"/>
        <end position="234"/>
    </location>
</feature>
<feature type="coiled-coil region" evidence="5">
    <location>
        <begin position="98"/>
        <end position="125"/>
    </location>
</feature>
<feature type="non-terminal residue" evidence="7">
    <location>
        <position position="266"/>
    </location>
</feature>
<accession>A0AA38CA75</accession>
<evidence type="ECO:0000256" key="2">
    <source>
        <dbReference type="ARBA" id="ARBA00023125"/>
    </source>
</evidence>
<gene>
    <name evidence="7" type="ORF">KI387_029468</name>
</gene>
<evidence type="ECO:0000256" key="5">
    <source>
        <dbReference type="SAM" id="Coils"/>
    </source>
</evidence>
<dbReference type="AlphaFoldDB" id="A0AA38CA75"/>